<evidence type="ECO:0000256" key="2">
    <source>
        <dbReference type="ARBA" id="ARBA00006143"/>
    </source>
</evidence>
<reference evidence="8 9" key="1">
    <citation type="submission" date="2014-06" db="EMBL/GenBank/DDBJ databases">
        <title>Draft genome sequence of Bacillus manliponensis JCM 15802 (MCCC 1A00708).</title>
        <authorList>
            <person name="Lai Q."/>
            <person name="Liu Y."/>
            <person name="Shao Z."/>
        </authorList>
    </citation>
    <scope>NUCLEOTIDE SEQUENCE [LARGE SCALE GENOMIC DNA]</scope>
    <source>
        <strain evidence="8 9">JCM 15802</strain>
    </source>
</reference>
<dbReference type="PANTHER" id="PTHR31272:SF4">
    <property type="entry name" value="CYTOCHROME C-TYPE BIOGENESIS PROTEIN HI_1454-RELATED"/>
    <property type="match status" value="1"/>
</dbReference>
<feature type="transmembrane region" description="Helical" evidence="6">
    <location>
        <begin position="130"/>
        <end position="159"/>
    </location>
</feature>
<dbReference type="eggNOG" id="COG0785">
    <property type="taxonomic scope" value="Bacteria"/>
</dbReference>
<dbReference type="RefSeq" id="WP_034637037.1">
    <property type="nucleotide sequence ID" value="NZ_CBCSJC010000020.1"/>
</dbReference>
<dbReference type="PANTHER" id="PTHR31272">
    <property type="entry name" value="CYTOCHROME C-TYPE BIOGENESIS PROTEIN HI_1454-RELATED"/>
    <property type="match status" value="1"/>
</dbReference>
<dbReference type="GO" id="GO:0016020">
    <property type="term" value="C:membrane"/>
    <property type="evidence" value="ECO:0007669"/>
    <property type="project" value="UniProtKB-SubCell"/>
</dbReference>
<name>A0A073K061_9BACI</name>
<evidence type="ECO:0000256" key="1">
    <source>
        <dbReference type="ARBA" id="ARBA00004141"/>
    </source>
</evidence>
<proteinExistence type="inferred from homology"/>
<dbReference type="EMBL" id="JOTN01000003">
    <property type="protein sequence ID" value="KEK20709.1"/>
    <property type="molecule type" value="Genomic_DNA"/>
</dbReference>
<dbReference type="OrthoDB" id="9803065at2"/>
<protein>
    <submittedName>
        <fullName evidence="8">Cytochrome C biogenesis protein</fullName>
    </submittedName>
</protein>
<dbReference type="STRING" id="574376.BAMA_14985"/>
<evidence type="ECO:0000256" key="6">
    <source>
        <dbReference type="SAM" id="Phobius"/>
    </source>
</evidence>
<dbReference type="InterPro" id="IPR051790">
    <property type="entry name" value="Cytochrome_c-biogenesis_DsbD"/>
</dbReference>
<evidence type="ECO:0000313" key="9">
    <source>
        <dbReference type="Proteomes" id="UP000027822"/>
    </source>
</evidence>
<keyword evidence="4 6" id="KW-1133">Transmembrane helix</keyword>
<dbReference type="Proteomes" id="UP000027822">
    <property type="component" value="Unassembled WGS sequence"/>
</dbReference>
<feature type="transmembrane region" description="Helical" evidence="6">
    <location>
        <begin position="6"/>
        <end position="28"/>
    </location>
</feature>
<evidence type="ECO:0000256" key="3">
    <source>
        <dbReference type="ARBA" id="ARBA00022692"/>
    </source>
</evidence>
<feature type="transmembrane region" description="Helical" evidence="6">
    <location>
        <begin position="89"/>
        <end position="109"/>
    </location>
</feature>
<gene>
    <name evidence="8" type="ORF">BAMA_14985</name>
</gene>
<feature type="transmembrane region" description="Helical" evidence="6">
    <location>
        <begin position="59"/>
        <end position="83"/>
    </location>
</feature>
<sequence>MNAADLTIWLVLGAGILSFVSPCSLPLYPSYLSYITGVSIKDLQENRGMMQRSALMHTLFFIIGFSVIFFALGFSFSWIGVAFASHQRLIQQIGGIFIVVMGLFMVGIFQPKWLMGEKKLQFKSKSTGYMRSLLVGITYAAGWTPCIGPIFTAVLMLGATNPDQALIYIAAYILGFAIPFFVMAFFIGKVRWIVKYANVMMKIGGVMLIVTGILLYTNQMTKITAFLIKLFGGFTGF</sequence>
<evidence type="ECO:0000256" key="5">
    <source>
        <dbReference type="ARBA" id="ARBA00023136"/>
    </source>
</evidence>
<comment type="caution">
    <text evidence="8">The sequence shown here is derived from an EMBL/GenBank/DDBJ whole genome shotgun (WGS) entry which is preliminary data.</text>
</comment>
<organism evidence="8 9">
    <name type="scientific">Bacillus manliponensis</name>
    <dbReference type="NCBI Taxonomy" id="574376"/>
    <lineage>
        <taxon>Bacteria</taxon>
        <taxon>Bacillati</taxon>
        <taxon>Bacillota</taxon>
        <taxon>Bacilli</taxon>
        <taxon>Bacillales</taxon>
        <taxon>Bacillaceae</taxon>
        <taxon>Bacillus</taxon>
        <taxon>Bacillus cereus group</taxon>
    </lineage>
</organism>
<evidence type="ECO:0000313" key="8">
    <source>
        <dbReference type="EMBL" id="KEK20709.1"/>
    </source>
</evidence>
<keyword evidence="3 6" id="KW-0812">Transmembrane</keyword>
<dbReference type="AlphaFoldDB" id="A0A073K061"/>
<dbReference type="InterPro" id="IPR003834">
    <property type="entry name" value="Cyt_c_assmbl_TM_dom"/>
</dbReference>
<dbReference type="Pfam" id="PF02683">
    <property type="entry name" value="DsbD_TM"/>
    <property type="match status" value="1"/>
</dbReference>
<feature type="domain" description="Cytochrome C biogenesis protein transmembrane" evidence="7">
    <location>
        <begin position="7"/>
        <end position="216"/>
    </location>
</feature>
<comment type="similarity">
    <text evidence="2">Belongs to the DsbD family.</text>
</comment>
<comment type="subcellular location">
    <subcellularLocation>
        <location evidence="1">Membrane</location>
        <topology evidence="1">Multi-pass membrane protein</topology>
    </subcellularLocation>
</comment>
<evidence type="ECO:0000256" key="4">
    <source>
        <dbReference type="ARBA" id="ARBA00022989"/>
    </source>
</evidence>
<accession>A0A073K061</accession>
<keyword evidence="9" id="KW-1185">Reference proteome</keyword>
<evidence type="ECO:0000259" key="7">
    <source>
        <dbReference type="Pfam" id="PF02683"/>
    </source>
</evidence>
<feature type="transmembrane region" description="Helical" evidence="6">
    <location>
        <begin position="199"/>
        <end position="217"/>
    </location>
</feature>
<feature type="transmembrane region" description="Helical" evidence="6">
    <location>
        <begin position="165"/>
        <end position="187"/>
    </location>
</feature>
<dbReference type="GO" id="GO:0017004">
    <property type="term" value="P:cytochrome complex assembly"/>
    <property type="evidence" value="ECO:0007669"/>
    <property type="project" value="InterPro"/>
</dbReference>
<keyword evidence="5 6" id="KW-0472">Membrane</keyword>